<dbReference type="InterPro" id="IPR026319">
    <property type="entry name" value="ZC2HC1A/B-like"/>
</dbReference>
<keyword evidence="4 7" id="KW-0863">Zinc-finger</keyword>
<dbReference type="InterPro" id="IPR049899">
    <property type="entry name" value="Znf_C2HC_C3H"/>
</dbReference>
<sequence>MPICQKTTVKKRKVFDSSWQRAEGTEIPLSRYLKSKNTIVHVDTAPSMEKRPELVMKKSNWRRTHEEFIKTIRSTKGLSQVMKVGGPLPPPLPPSSNPDYIQCPFCQRRFNEAAAERHISFCKEQAARLHNKANQGRPAAKQYRPPGLKKGNSGQTAAGTPGKRASASGSGRSNFSPTPATVIPLA</sequence>
<evidence type="ECO:0000256" key="5">
    <source>
        <dbReference type="ARBA" id="ARBA00022833"/>
    </source>
</evidence>
<evidence type="ECO:0000256" key="6">
    <source>
        <dbReference type="ARBA" id="ARBA00041098"/>
    </source>
</evidence>
<dbReference type="PANTHER" id="PTHR13555">
    <property type="entry name" value="C2H2 ZINC FINGER CGI-62-RELATED"/>
    <property type="match status" value="1"/>
</dbReference>
<evidence type="ECO:0000256" key="8">
    <source>
        <dbReference type="SAM" id="MobiDB-lite"/>
    </source>
</evidence>
<feature type="compositionally biased region" description="Low complexity" evidence="8">
    <location>
        <begin position="164"/>
        <end position="173"/>
    </location>
</feature>
<evidence type="ECO:0000256" key="7">
    <source>
        <dbReference type="PROSITE-ProRule" id="PRU01371"/>
    </source>
</evidence>
<dbReference type="Proteomes" id="UP001221898">
    <property type="component" value="Unassembled WGS sequence"/>
</dbReference>
<protein>
    <recommendedName>
        <fullName evidence="6">Zinc finger C2HC domain-containing protein 1A</fullName>
    </recommendedName>
</protein>
<comment type="caution">
    <text evidence="10">The sequence shown here is derived from an EMBL/GenBank/DDBJ whole genome shotgun (WGS) entry which is preliminary data.</text>
</comment>
<feature type="region of interest" description="Disordered" evidence="8">
    <location>
        <begin position="130"/>
        <end position="186"/>
    </location>
</feature>
<evidence type="ECO:0000256" key="4">
    <source>
        <dbReference type="ARBA" id="ARBA00022771"/>
    </source>
</evidence>
<dbReference type="PROSITE" id="PS52027">
    <property type="entry name" value="ZF_C2HC_C3H"/>
    <property type="match status" value="1"/>
</dbReference>
<name>A0AAD7WLV5_9TELE</name>
<evidence type="ECO:0000313" key="10">
    <source>
        <dbReference type="EMBL" id="KAJ8401490.1"/>
    </source>
</evidence>
<evidence type="ECO:0000256" key="3">
    <source>
        <dbReference type="ARBA" id="ARBA00022737"/>
    </source>
</evidence>
<accession>A0AAD7WLV5</accession>
<keyword evidence="5" id="KW-0862">Zinc</keyword>
<dbReference type="EMBL" id="JAINUG010000070">
    <property type="protein sequence ID" value="KAJ8401490.1"/>
    <property type="molecule type" value="Genomic_DNA"/>
</dbReference>
<evidence type="ECO:0000259" key="9">
    <source>
        <dbReference type="PROSITE" id="PS52027"/>
    </source>
</evidence>
<evidence type="ECO:0000313" key="11">
    <source>
        <dbReference type="Proteomes" id="UP001221898"/>
    </source>
</evidence>
<keyword evidence="2" id="KW-0479">Metal-binding</keyword>
<comment type="similarity">
    <text evidence="1">Belongs to the ZC2HC1 family.</text>
</comment>
<evidence type="ECO:0000256" key="2">
    <source>
        <dbReference type="ARBA" id="ARBA00022723"/>
    </source>
</evidence>
<dbReference type="AlphaFoldDB" id="A0AAD7WLV5"/>
<gene>
    <name evidence="10" type="ORF">AAFF_G00384090</name>
</gene>
<reference evidence="10" key="1">
    <citation type="journal article" date="2023" name="Science">
        <title>Genome structures resolve the early diversification of teleost fishes.</title>
        <authorList>
            <person name="Parey E."/>
            <person name="Louis A."/>
            <person name="Montfort J."/>
            <person name="Bouchez O."/>
            <person name="Roques C."/>
            <person name="Iampietro C."/>
            <person name="Lluch J."/>
            <person name="Castinel A."/>
            <person name="Donnadieu C."/>
            <person name="Desvignes T."/>
            <person name="Floi Bucao C."/>
            <person name="Jouanno E."/>
            <person name="Wen M."/>
            <person name="Mejri S."/>
            <person name="Dirks R."/>
            <person name="Jansen H."/>
            <person name="Henkel C."/>
            <person name="Chen W.J."/>
            <person name="Zahm M."/>
            <person name="Cabau C."/>
            <person name="Klopp C."/>
            <person name="Thompson A.W."/>
            <person name="Robinson-Rechavi M."/>
            <person name="Braasch I."/>
            <person name="Lecointre G."/>
            <person name="Bobe J."/>
            <person name="Postlethwait J.H."/>
            <person name="Berthelot C."/>
            <person name="Roest Crollius H."/>
            <person name="Guiguen Y."/>
        </authorList>
    </citation>
    <scope>NUCLEOTIDE SEQUENCE</scope>
    <source>
        <strain evidence="10">NC1722</strain>
    </source>
</reference>
<feature type="domain" description="C2HC/C3H-type" evidence="9">
    <location>
        <begin position="99"/>
        <end position="128"/>
    </location>
</feature>
<dbReference type="GO" id="GO:0008270">
    <property type="term" value="F:zinc ion binding"/>
    <property type="evidence" value="ECO:0007669"/>
    <property type="project" value="UniProtKB-KW"/>
</dbReference>
<dbReference type="PANTHER" id="PTHR13555:SF25">
    <property type="entry name" value="ZINC FINGER C2HC DOMAIN-CONTAINING PROTEIN 1A"/>
    <property type="match status" value="1"/>
</dbReference>
<organism evidence="10 11">
    <name type="scientific">Aldrovandia affinis</name>
    <dbReference type="NCBI Taxonomy" id="143900"/>
    <lineage>
        <taxon>Eukaryota</taxon>
        <taxon>Metazoa</taxon>
        <taxon>Chordata</taxon>
        <taxon>Craniata</taxon>
        <taxon>Vertebrata</taxon>
        <taxon>Euteleostomi</taxon>
        <taxon>Actinopterygii</taxon>
        <taxon>Neopterygii</taxon>
        <taxon>Teleostei</taxon>
        <taxon>Notacanthiformes</taxon>
        <taxon>Halosauridae</taxon>
        <taxon>Aldrovandia</taxon>
    </lineage>
</organism>
<keyword evidence="3" id="KW-0677">Repeat</keyword>
<proteinExistence type="inferred from homology"/>
<evidence type="ECO:0000256" key="1">
    <source>
        <dbReference type="ARBA" id="ARBA00010843"/>
    </source>
</evidence>
<keyword evidence="11" id="KW-1185">Reference proteome</keyword>